<evidence type="ECO:0000256" key="1">
    <source>
        <dbReference type="ARBA" id="ARBA00004141"/>
    </source>
</evidence>
<feature type="transmembrane region" description="Helical" evidence="5">
    <location>
        <begin position="33"/>
        <end position="51"/>
    </location>
</feature>
<sequence>MLSNSTVQLCILIFLWYLISSLANIVGKRLLTIFPHPISVTLAQLFHGWAYSVPLLRLMNIPQPTYLYSTRIYYISIIIPLAIGKLFSQLTSQISLRLVPVSYTHTVKALMPIFTVVLSRIILSEEQSFMTYISLIPIIVGVIIASLSELSFDAIGLISALFSTGLLAIQNIYSKKTLQHIDIHHLALLSILSKFAWCLLIPFWFLFDGPQIDIRQELTLTVIFFMLMDGLCNFIYNVLAFTMISRLSPLSYVIAGSTKRLVVIIISILILHNPVTKMNLFGISLALVGVVLYNKIKYDEKKQQSLLKTITIQSILPSPVP</sequence>
<evidence type="ECO:0000313" key="7">
    <source>
        <dbReference type="EMBL" id="CAF0836320.1"/>
    </source>
</evidence>
<evidence type="ECO:0000313" key="10">
    <source>
        <dbReference type="Proteomes" id="UP000663877"/>
    </source>
</evidence>
<dbReference type="EMBL" id="CAJNOI010000021">
    <property type="protein sequence ID" value="CAF0836320.1"/>
    <property type="molecule type" value="Genomic_DNA"/>
</dbReference>
<comment type="subcellular location">
    <subcellularLocation>
        <location evidence="1">Membrane</location>
        <topology evidence="1">Multi-pass membrane protein</topology>
    </subcellularLocation>
</comment>
<evidence type="ECO:0000256" key="5">
    <source>
        <dbReference type="SAM" id="Phobius"/>
    </source>
</evidence>
<keyword evidence="3 5" id="KW-1133">Transmembrane helix</keyword>
<name>A0A813V3W7_9BILA</name>
<feature type="transmembrane region" description="Helical" evidence="5">
    <location>
        <begin position="71"/>
        <end position="88"/>
    </location>
</feature>
<accession>A0A813V3W7</accession>
<feature type="transmembrane region" description="Helical" evidence="5">
    <location>
        <begin position="129"/>
        <end position="148"/>
    </location>
</feature>
<dbReference type="EMBL" id="CAJNOM010000070">
    <property type="protein sequence ID" value="CAF0976158.1"/>
    <property type="molecule type" value="Genomic_DNA"/>
</dbReference>
<keyword evidence="9" id="KW-1185">Reference proteome</keyword>
<feature type="transmembrane region" description="Helical" evidence="5">
    <location>
        <begin position="6"/>
        <end position="26"/>
    </location>
</feature>
<dbReference type="Pfam" id="PF03151">
    <property type="entry name" value="TPT"/>
    <property type="match status" value="1"/>
</dbReference>
<reference evidence="7" key="1">
    <citation type="submission" date="2021-02" db="EMBL/GenBank/DDBJ databases">
        <authorList>
            <person name="Nowell W R."/>
        </authorList>
    </citation>
    <scope>NUCLEOTIDE SEQUENCE</scope>
</reference>
<feature type="transmembrane region" description="Helical" evidence="5">
    <location>
        <begin position="154"/>
        <end position="174"/>
    </location>
</feature>
<gene>
    <name evidence="7" type="ORF">BJG266_LOCUS7065</name>
    <name evidence="8" type="ORF">QVE165_LOCUS13604</name>
</gene>
<evidence type="ECO:0000259" key="6">
    <source>
        <dbReference type="Pfam" id="PF03151"/>
    </source>
</evidence>
<feature type="transmembrane region" description="Helical" evidence="5">
    <location>
        <begin position="278"/>
        <end position="296"/>
    </location>
</feature>
<evidence type="ECO:0000256" key="4">
    <source>
        <dbReference type="ARBA" id="ARBA00023136"/>
    </source>
</evidence>
<feature type="domain" description="Sugar phosphate transporter" evidence="6">
    <location>
        <begin position="8"/>
        <end position="294"/>
    </location>
</feature>
<dbReference type="AlphaFoldDB" id="A0A813V3W7"/>
<dbReference type="InterPro" id="IPR037185">
    <property type="entry name" value="EmrE-like"/>
</dbReference>
<evidence type="ECO:0000256" key="3">
    <source>
        <dbReference type="ARBA" id="ARBA00022989"/>
    </source>
</evidence>
<keyword evidence="4 5" id="KW-0472">Membrane</keyword>
<keyword evidence="2 5" id="KW-0812">Transmembrane</keyword>
<dbReference type="PANTHER" id="PTHR11132">
    <property type="entry name" value="SOLUTE CARRIER FAMILY 35"/>
    <property type="match status" value="1"/>
</dbReference>
<dbReference type="SUPFAM" id="SSF103481">
    <property type="entry name" value="Multidrug resistance efflux transporter EmrE"/>
    <property type="match status" value="2"/>
</dbReference>
<feature type="transmembrane region" description="Helical" evidence="5">
    <location>
        <begin position="186"/>
        <end position="206"/>
    </location>
</feature>
<protein>
    <recommendedName>
        <fullName evidence="6">Sugar phosphate transporter domain-containing protein</fullName>
    </recommendedName>
</protein>
<dbReference type="Proteomes" id="UP000663877">
    <property type="component" value="Unassembled WGS sequence"/>
</dbReference>
<evidence type="ECO:0000313" key="9">
    <source>
        <dbReference type="Proteomes" id="UP000663832"/>
    </source>
</evidence>
<feature type="transmembrane region" description="Helical" evidence="5">
    <location>
        <begin position="218"/>
        <end position="239"/>
    </location>
</feature>
<dbReference type="Proteomes" id="UP000663832">
    <property type="component" value="Unassembled WGS sequence"/>
</dbReference>
<comment type="caution">
    <text evidence="7">The sequence shown here is derived from an EMBL/GenBank/DDBJ whole genome shotgun (WGS) entry which is preliminary data.</text>
</comment>
<dbReference type="OrthoDB" id="6418713at2759"/>
<proteinExistence type="predicted"/>
<organism evidence="7 10">
    <name type="scientific">Adineta steineri</name>
    <dbReference type="NCBI Taxonomy" id="433720"/>
    <lineage>
        <taxon>Eukaryota</taxon>
        <taxon>Metazoa</taxon>
        <taxon>Spiralia</taxon>
        <taxon>Gnathifera</taxon>
        <taxon>Rotifera</taxon>
        <taxon>Eurotatoria</taxon>
        <taxon>Bdelloidea</taxon>
        <taxon>Adinetida</taxon>
        <taxon>Adinetidae</taxon>
        <taxon>Adineta</taxon>
    </lineage>
</organism>
<dbReference type="InterPro" id="IPR004853">
    <property type="entry name" value="Sugar_P_trans_dom"/>
</dbReference>
<feature type="transmembrane region" description="Helical" evidence="5">
    <location>
        <begin position="251"/>
        <end position="272"/>
    </location>
</feature>
<evidence type="ECO:0000256" key="2">
    <source>
        <dbReference type="ARBA" id="ARBA00022692"/>
    </source>
</evidence>
<dbReference type="GO" id="GO:0016020">
    <property type="term" value="C:membrane"/>
    <property type="evidence" value="ECO:0007669"/>
    <property type="project" value="UniProtKB-SubCell"/>
</dbReference>
<dbReference type="InterPro" id="IPR050186">
    <property type="entry name" value="TPT_transporter"/>
</dbReference>
<evidence type="ECO:0000313" key="8">
    <source>
        <dbReference type="EMBL" id="CAF0976158.1"/>
    </source>
</evidence>